<name>A0A2N9FPZ1_FAGSY</name>
<dbReference type="UniPathway" id="UPA00143"/>
<dbReference type="Pfam" id="PF00651">
    <property type="entry name" value="BTB"/>
    <property type="match status" value="1"/>
</dbReference>
<dbReference type="InterPro" id="IPR043454">
    <property type="entry name" value="NPH3/RPT2-like"/>
</dbReference>
<evidence type="ECO:0000256" key="3">
    <source>
        <dbReference type="PROSITE-ProRule" id="PRU00982"/>
    </source>
</evidence>
<accession>A0A2N9FPZ1</accession>
<dbReference type="SUPFAM" id="SSF54695">
    <property type="entry name" value="POZ domain"/>
    <property type="match status" value="1"/>
</dbReference>
<reference evidence="8" key="1">
    <citation type="submission" date="2018-02" db="EMBL/GenBank/DDBJ databases">
        <authorList>
            <person name="Cohen D.B."/>
            <person name="Kent A.D."/>
        </authorList>
    </citation>
    <scope>NUCLEOTIDE SEQUENCE</scope>
</reference>
<evidence type="ECO:0008006" key="9">
    <source>
        <dbReference type="Google" id="ProtNLM"/>
    </source>
</evidence>
<comment type="similarity">
    <text evidence="3">Belongs to the NPH3 family.</text>
</comment>
<keyword evidence="2" id="KW-0833">Ubl conjugation pathway</keyword>
<evidence type="ECO:0000256" key="4">
    <source>
        <dbReference type="SAM" id="Coils"/>
    </source>
</evidence>
<keyword evidence="4" id="KW-0175">Coiled coil</keyword>
<dbReference type="InterPro" id="IPR011333">
    <property type="entry name" value="SKP1/BTB/POZ_sf"/>
</dbReference>
<dbReference type="InterPro" id="IPR027356">
    <property type="entry name" value="NPH3_dom"/>
</dbReference>
<dbReference type="PROSITE" id="PS50097">
    <property type="entry name" value="BTB"/>
    <property type="match status" value="1"/>
</dbReference>
<protein>
    <recommendedName>
        <fullName evidence="9">NPH3 domain-containing protein</fullName>
    </recommendedName>
</protein>
<feature type="coiled-coil region" evidence="4">
    <location>
        <begin position="342"/>
        <end position="372"/>
    </location>
</feature>
<comment type="pathway">
    <text evidence="1">Protein modification; protein ubiquitination.</text>
</comment>
<evidence type="ECO:0000256" key="1">
    <source>
        <dbReference type="ARBA" id="ARBA00004906"/>
    </source>
</evidence>
<dbReference type="InterPro" id="IPR000210">
    <property type="entry name" value="BTB/POZ_dom"/>
</dbReference>
<gene>
    <name evidence="8" type="ORF">FSB_LOCUS20669</name>
</gene>
<proteinExistence type="inferred from homology"/>
<evidence type="ECO:0000259" key="7">
    <source>
        <dbReference type="PROSITE" id="PS51649"/>
    </source>
</evidence>
<feature type="compositionally biased region" description="Low complexity" evidence="5">
    <location>
        <begin position="414"/>
        <end position="425"/>
    </location>
</feature>
<dbReference type="AlphaFoldDB" id="A0A2N9FPZ1"/>
<feature type="domain" description="BTB" evidence="6">
    <location>
        <begin position="56"/>
        <end position="120"/>
    </location>
</feature>
<dbReference type="PROSITE" id="PS51649">
    <property type="entry name" value="NPH3"/>
    <property type="match status" value="1"/>
</dbReference>
<dbReference type="PANTHER" id="PTHR32370">
    <property type="entry name" value="OS12G0117600 PROTEIN"/>
    <property type="match status" value="1"/>
</dbReference>
<dbReference type="EMBL" id="OIVN01001335">
    <property type="protein sequence ID" value="SPC92787.1"/>
    <property type="molecule type" value="Genomic_DNA"/>
</dbReference>
<feature type="compositionally biased region" description="Basic and acidic residues" evidence="5">
    <location>
        <begin position="454"/>
        <end position="469"/>
    </location>
</feature>
<evidence type="ECO:0000256" key="2">
    <source>
        <dbReference type="ARBA" id="ARBA00022786"/>
    </source>
</evidence>
<evidence type="ECO:0000313" key="8">
    <source>
        <dbReference type="EMBL" id="SPC92787.1"/>
    </source>
</evidence>
<organism evidence="8">
    <name type="scientific">Fagus sylvatica</name>
    <name type="common">Beechnut</name>
    <dbReference type="NCBI Taxonomy" id="28930"/>
    <lineage>
        <taxon>Eukaryota</taxon>
        <taxon>Viridiplantae</taxon>
        <taxon>Streptophyta</taxon>
        <taxon>Embryophyta</taxon>
        <taxon>Tracheophyta</taxon>
        <taxon>Spermatophyta</taxon>
        <taxon>Magnoliopsida</taxon>
        <taxon>eudicotyledons</taxon>
        <taxon>Gunneridae</taxon>
        <taxon>Pentapetalae</taxon>
        <taxon>rosids</taxon>
        <taxon>fabids</taxon>
        <taxon>Fagales</taxon>
        <taxon>Fagaceae</taxon>
        <taxon>Fagus</taxon>
    </lineage>
</organism>
<dbReference type="SMART" id="SM00225">
    <property type="entry name" value="BTB"/>
    <property type="match status" value="1"/>
</dbReference>
<feature type="domain" description="NPH3" evidence="7">
    <location>
        <begin position="227"/>
        <end position="295"/>
    </location>
</feature>
<dbReference type="Gene3D" id="3.30.710.10">
    <property type="entry name" value="Potassium Channel Kv1.1, Chain A"/>
    <property type="match status" value="1"/>
</dbReference>
<feature type="region of interest" description="Disordered" evidence="5">
    <location>
        <begin position="451"/>
        <end position="478"/>
    </location>
</feature>
<dbReference type="GO" id="GO:0016567">
    <property type="term" value="P:protein ubiquitination"/>
    <property type="evidence" value="ECO:0007669"/>
    <property type="project" value="UniProtKB-UniPathway"/>
</dbReference>
<evidence type="ECO:0000256" key="5">
    <source>
        <dbReference type="SAM" id="MobiDB-lite"/>
    </source>
</evidence>
<evidence type="ECO:0000259" key="6">
    <source>
        <dbReference type="PROSITE" id="PS50097"/>
    </source>
</evidence>
<sequence>MRGWKNLGVVDTIYEEEEKEYEYSSASPSLSPTISSPPTPLHTRVAAWSLARGKKTDILICVHGRCFHLHKDALTSRSTYLKREITEISEFSLSPPLNITAETFSLIADYCYGTHIIITPFNVAALRTAAELLEMTETDSQGEENLLKITETYFRRIIAVNREYASLVFRSCLSLLPEAETTAYLMSRCVEALSSVDDGDGKVACFHDVVPMAPEDFQIVAESMHRRLMSHDVLYRTVELYFKGYSGKITEEQKTHICNSIDCNKLSPQLLLEAVQNPTMPLRFIVRAMLVEQLNTRRSICSIAESSTQPSRQQISKDPITLGAILEREAVLHQSAHLKAAMHATSSRIQSLEKELNAMKNLLDESEKQQRSIMVSARSASFHYGSENKIERGDRGSNSSGSFRFCVRREKIGGSSSSLGLEGSSCNGTPRTTKNIRQRLMNGLKSAFRVSKSTSKDGFESRKSSRKDQNGVGDEDDNAGFVDRATIYPMAEVVARLDVWKLEFRGSPCLAELGSSEIAPVHAKTPGNVVPTDGTNVGREVGCGVVLMVVFWEVGGGYGGVTIENGWKRDGMEGNPLSLLLGPARPWQPGKGERS</sequence>
<feature type="region of interest" description="Disordered" evidence="5">
    <location>
        <begin position="414"/>
        <end position="433"/>
    </location>
</feature>
<dbReference type="Pfam" id="PF03000">
    <property type="entry name" value="NPH3"/>
    <property type="match status" value="1"/>
</dbReference>